<dbReference type="EMBL" id="JAUEPP010000001">
    <property type="protein sequence ID" value="KAK3355898.1"/>
    <property type="molecule type" value="Genomic_DNA"/>
</dbReference>
<keyword evidence="3" id="KW-1185">Reference proteome</keyword>
<comment type="caution">
    <text evidence="2">The sequence shown here is derived from an EMBL/GenBank/DDBJ whole genome shotgun (WGS) entry which is preliminary data.</text>
</comment>
<evidence type="ECO:0008006" key="4">
    <source>
        <dbReference type="Google" id="ProtNLM"/>
    </source>
</evidence>
<reference evidence="2" key="1">
    <citation type="journal article" date="2023" name="Mol. Phylogenet. Evol.">
        <title>Genome-scale phylogeny and comparative genomics of the fungal order Sordariales.</title>
        <authorList>
            <person name="Hensen N."/>
            <person name="Bonometti L."/>
            <person name="Westerberg I."/>
            <person name="Brannstrom I.O."/>
            <person name="Guillou S."/>
            <person name="Cros-Aarteil S."/>
            <person name="Calhoun S."/>
            <person name="Haridas S."/>
            <person name="Kuo A."/>
            <person name="Mondo S."/>
            <person name="Pangilinan J."/>
            <person name="Riley R."/>
            <person name="LaButti K."/>
            <person name="Andreopoulos B."/>
            <person name="Lipzen A."/>
            <person name="Chen C."/>
            <person name="Yan M."/>
            <person name="Daum C."/>
            <person name="Ng V."/>
            <person name="Clum A."/>
            <person name="Steindorff A."/>
            <person name="Ohm R.A."/>
            <person name="Martin F."/>
            <person name="Silar P."/>
            <person name="Natvig D.O."/>
            <person name="Lalanne C."/>
            <person name="Gautier V."/>
            <person name="Ament-Velasquez S.L."/>
            <person name="Kruys A."/>
            <person name="Hutchinson M.I."/>
            <person name="Powell A.J."/>
            <person name="Barry K."/>
            <person name="Miller A.N."/>
            <person name="Grigoriev I.V."/>
            <person name="Debuchy R."/>
            <person name="Gladieux P."/>
            <person name="Hiltunen Thoren M."/>
            <person name="Johannesson H."/>
        </authorList>
    </citation>
    <scope>NUCLEOTIDE SEQUENCE</scope>
    <source>
        <strain evidence="2">CBS 560.94</strain>
    </source>
</reference>
<proteinExistence type="predicted"/>
<dbReference type="Proteomes" id="UP001278500">
    <property type="component" value="Unassembled WGS sequence"/>
</dbReference>
<feature type="signal peptide" evidence="1">
    <location>
        <begin position="1"/>
        <end position="20"/>
    </location>
</feature>
<reference evidence="2" key="2">
    <citation type="submission" date="2023-06" db="EMBL/GenBank/DDBJ databases">
        <authorList>
            <consortium name="Lawrence Berkeley National Laboratory"/>
            <person name="Haridas S."/>
            <person name="Hensen N."/>
            <person name="Bonometti L."/>
            <person name="Westerberg I."/>
            <person name="Brannstrom I.O."/>
            <person name="Guillou S."/>
            <person name="Cros-Aarteil S."/>
            <person name="Calhoun S."/>
            <person name="Kuo A."/>
            <person name="Mondo S."/>
            <person name="Pangilinan J."/>
            <person name="Riley R."/>
            <person name="Labutti K."/>
            <person name="Andreopoulos B."/>
            <person name="Lipzen A."/>
            <person name="Chen C."/>
            <person name="Yanf M."/>
            <person name="Daum C."/>
            <person name="Ng V."/>
            <person name="Clum A."/>
            <person name="Steindorff A."/>
            <person name="Ohm R."/>
            <person name="Martin F."/>
            <person name="Silar P."/>
            <person name="Natvig D."/>
            <person name="Lalanne C."/>
            <person name="Gautier V."/>
            <person name="Ament-Velasquez S.L."/>
            <person name="Kruys A."/>
            <person name="Hutchinson M.I."/>
            <person name="Powell A.J."/>
            <person name="Barry K."/>
            <person name="Miller A.N."/>
            <person name="Grigoriev I.V."/>
            <person name="Debuchy R."/>
            <person name="Gladieux P."/>
            <person name="Thoren M.H."/>
            <person name="Johannesson H."/>
        </authorList>
    </citation>
    <scope>NUCLEOTIDE SEQUENCE</scope>
    <source>
        <strain evidence="2">CBS 560.94</strain>
    </source>
</reference>
<dbReference type="RefSeq" id="XP_062687276.1">
    <property type="nucleotide sequence ID" value="XM_062831175.1"/>
</dbReference>
<evidence type="ECO:0000313" key="2">
    <source>
        <dbReference type="EMBL" id="KAK3355898.1"/>
    </source>
</evidence>
<keyword evidence="1" id="KW-0732">Signal</keyword>
<accession>A0AAE0MXF2</accession>
<dbReference type="AlphaFoldDB" id="A0AAE0MXF2"/>
<gene>
    <name evidence="2" type="ORF">B0H65DRAFT_62494</name>
</gene>
<organism evidence="2 3">
    <name type="scientific">Neurospora tetraspora</name>
    <dbReference type="NCBI Taxonomy" id="94610"/>
    <lineage>
        <taxon>Eukaryota</taxon>
        <taxon>Fungi</taxon>
        <taxon>Dikarya</taxon>
        <taxon>Ascomycota</taxon>
        <taxon>Pezizomycotina</taxon>
        <taxon>Sordariomycetes</taxon>
        <taxon>Sordariomycetidae</taxon>
        <taxon>Sordariales</taxon>
        <taxon>Sordariaceae</taxon>
        <taxon>Neurospora</taxon>
    </lineage>
</organism>
<sequence length="89" mass="10258">MCSLPLLFYVPFLHLQSLGGVLSPQAHPQYGWVVRSKWYLQSSDMVHWERGCRSKMRNSNIPQQLASFVLCVFRCWADIPLCVVVSLCE</sequence>
<name>A0AAE0MXF2_9PEZI</name>
<feature type="chain" id="PRO_5042295306" description="Secreted protein" evidence="1">
    <location>
        <begin position="21"/>
        <end position="89"/>
    </location>
</feature>
<evidence type="ECO:0000256" key="1">
    <source>
        <dbReference type="SAM" id="SignalP"/>
    </source>
</evidence>
<dbReference type="GeneID" id="87868329"/>
<protein>
    <recommendedName>
        <fullName evidence="4">Secreted protein</fullName>
    </recommendedName>
</protein>
<evidence type="ECO:0000313" key="3">
    <source>
        <dbReference type="Proteomes" id="UP001278500"/>
    </source>
</evidence>